<sequence>MSKNLKLLILILSIVIINVIVLSPGLLGIKLSGGSAIQTATAAAVLTATVLALLYGIYQFYFQPPVTIPAKDLKTPEDYIRALTPYKNIQGLQNEIAFSIEQIQRIKSKKASLWNVLNQRFDSSEISYKKFTSVIIQVEQLFYLNLSNILNKVHVFDEIEYKRVIERDTSRFSEKILSEKAELYNEYTNFINNALNMNEEILLDLDKLLLEITKLNSFEIDDIDNMPCMKEIENLILNTKLYKQ</sequence>
<dbReference type="AlphaFoldDB" id="A0A927CZN0"/>
<dbReference type="RefSeq" id="WP_190997844.1">
    <property type="nucleotide sequence ID" value="NZ_JACXSI010000016.1"/>
</dbReference>
<protein>
    <submittedName>
        <fullName evidence="2">Uncharacterized protein</fullName>
    </submittedName>
</protein>
<organism evidence="2 3">
    <name type="scientific">Peribacillus faecalis</name>
    <dbReference type="NCBI Taxonomy" id="2772559"/>
    <lineage>
        <taxon>Bacteria</taxon>
        <taxon>Bacillati</taxon>
        <taxon>Bacillota</taxon>
        <taxon>Bacilli</taxon>
        <taxon>Bacillales</taxon>
        <taxon>Bacillaceae</taxon>
        <taxon>Peribacillus</taxon>
    </lineage>
</organism>
<keyword evidence="1" id="KW-0812">Transmembrane</keyword>
<reference evidence="2" key="1">
    <citation type="submission" date="2020-09" db="EMBL/GenBank/DDBJ databases">
        <title>Bacillus faecalis sp. nov., a moderately halophilic bacterium isolated from cow faeces.</title>
        <authorList>
            <person name="Jiang L."/>
            <person name="Lee J."/>
        </authorList>
    </citation>
    <scope>NUCLEOTIDE SEQUENCE</scope>
    <source>
        <strain evidence="2">AGMB 02131</strain>
    </source>
</reference>
<gene>
    <name evidence="2" type="ORF">IEO70_07965</name>
</gene>
<keyword evidence="1" id="KW-1133">Transmembrane helix</keyword>
<evidence type="ECO:0000313" key="3">
    <source>
        <dbReference type="Proteomes" id="UP000602076"/>
    </source>
</evidence>
<accession>A0A927CZN0</accession>
<evidence type="ECO:0000313" key="2">
    <source>
        <dbReference type="EMBL" id="MBD3108299.1"/>
    </source>
</evidence>
<dbReference type="Proteomes" id="UP000602076">
    <property type="component" value="Unassembled WGS sequence"/>
</dbReference>
<comment type="caution">
    <text evidence="2">The sequence shown here is derived from an EMBL/GenBank/DDBJ whole genome shotgun (WGS) entry which is preliminary data.</text>
</comment>
<name>A0A927CZN0_9BACI</name>
<keyword evidence="1" id="KW-0472">Membrane</keyword>
<feature type="transmembrane region" description="Helical" evidence="1">
    <location>
        <begin position="7"/>
        <end position="29"/>
    </location>
</feature>
<keyword evidence="3" id="KW-1185">Reference proteome</keyword>
<evidence type="ECO:0000256" key="1">
    <source>
        <dbReference type="SAM" id="Phobius"/>
    </source>
</evidence>
<feature type="transmembrane region" description="Helical" evidence="1">
    <location>
        <begin position="35"/>
        <end position="58"/>
    </location>
</feature>
<proteinExistence type="predicted"/>
<dbReference type="EMBL" id="JACXSI010000016">
    <property type="protein sequence ID" value="MBD3108299.1"/>
    <property type="molecule type" value="Genomic_DNA"/>
</dbReference>